<protein>
    <recommendedName>
        <fullName evidence="4">Transmembrane protein</fullName>
    </recommendedName>
</protein>
<reference evidence="2" key="2">
    <citation type="submission" date="2020-05" db="UniProtKB">
        <authorList>
            <consortium name="EnsemblMetazoa"/>
        </authorList>
    </citation>
    <scope>IDENTIFICATION</scope>
    <source>
        <strain evidence="2">IAEA</strain>
    </source>
</reference>
<proteinExistence type="predicted"/>
<evidence type="ECO:0000313" key="2">
    <source>
        <dbReference type="EnsemblMetazoa" id="GPAI006045-PA"/>
    </source>
</evidence>
<organism evidence="2 3">
    <name type="scientific">Glossina pallidipes</name>
    <name type="common">Tsetse fly</name>
    <dbReference type="NCBI Taxonomy" id="7398"/>
    <lineage>
        <taxon>Eukaryota</taxon>
        <taxon>Metazoa</taxon>
        <taxon>Ecdysozoa</taxon>
        <taxon>Arthropoda</taxon>
        <taxon>Hexapoda</taxon>
        <taxon>Insecta</taxon>
        <taxon>Pterygota</taxon>
        <taxon>Neoptera</taxon>
        <taxon>Endopterygota</taxon>
        <taxon>Diptera</taxon>
        <taxon>Brachycera</taxon>
        <taxon>Muscomorpha</taxon>
        <taxon>Hippoboscoidea</taxon>
        <taxon>Glossinidae</taxon>
        <taxon>Glossina</taxon>
    </lineage>
</organism>
<sequence length="204" mass="23399">MYIPRKNISKHLRLCGGGIGYKKQSEKQNGNQSALIQFTDREDFVNLTEIFFTRSSFLAFAFGILVKKYYLILLSGPENLFINYENNEFTSFLGTETIMAFCRHTQKQQNSRNFSCGVLFALASFVGIDSSFIPFKALCSLKFNDGLKVIISQFARRALYPTVRKRNKEFCVTSKVNVNVIKQKQHLYLEQSQTTKDLKVDISP</sequence>
<feature type="transmembrane region" description="Helical" evidence="1">
    <location>
        <begin position="113"/>
        <end position="135"/>
    </location>
</feature>
<dbReference type="VEuPathDB" id="VectorBase:GPAI006045"/>
<evidence type="ECO:0000256" key="1">
    <source>
        <dbReference type="SAM" id="Phobius"/>
    </source>
</evidence>
<keyword evidence="1" id="KW-0812">Transmembrane</keyword>
<reference evidence="3" key="1">
    <citation type="submission" date="2014-03" db="EMBL/GenBank/DDBJ databases">
        <authorList>
            <person name="Aksoy S."/>
            <person name="Warren W."/>
            <person name="Wilson R.K."/>
        </authorList>
    </citation>
    <scope>NUCLEOTIDE SEQUENCE [LARGE SCALE GENOMIC DNA]</scope>
    <source>
        <strain evidence="3">IAEA</strain>
    </source>
</reference>
<keyword evidence="1" id="KW-0472">Membrane</keyword>
<evidence type="ECO:0000313" key="3">
    <source>
        <dbReference type="Proteomes" id="UP000092445"/>
    </source>
</evidence>
<evidence type="ECO:0008006" key="4">
    <source>
        <dbReference type="Google" id="ProtNLM"/>
    </source>
</evidence>
<name>A0A1A9Z794_GLOPL</name>
<keyword evidence="1" id="KW-1133">Transmembrane helix</keyword>
<accession>A0A1A9Z794</accession>
<dbReference type="EnsemblMetazoa" id="GPAI006045-RA">
    <property type="protein sequence ID" value="GPAI006045-PA"/>
    <property type="gene ID" value="GPAI006045"/>
</dbReference>
<dbReference type="Proteomes" id="UP000092445">
    <property type="component" value="Unassembled WGS sequence"/>
</dbReference>
<keyword evidence="3" id="KW-1185">Reference proteome</keyword>
<dbReference type="AlphaFoldDB" id="A0A1A9Z794"/>